<dbReference type="STRING" id="1391654.AKJ09_07438"/>
<keyword evidence="3" id="KW-1185">Reference proteome</keyword>
<proteinExistence type="predicted"/>
<accession>A0A0K1Q5V7</accession>
<gene>
    <name evidence="2" type="ORF">AKJ09_07438</name>
</gene>
<dbReference type="KEGG" id="llu:AKJ09_07438"/>
<evidence type="ECO:0000256" key="1">
    <source>
        <dbReference type="SAM" id="MobiDB-lite"/>
    </source>
</evidence>
<evidence type="ECO:0000313" key="2">
    <source>
        <dbReference type="EMBL" id="AKV00775.1"/>
    </source>
</evidence>
<dbReference type="EMBL" id="CP012333">
    <property type="protein sequence ID" value="AKV00775.1"/>
    <property type="molecule type" value="Genomic_DNA"/>
</dbReference>
<feature type="region of interest" description="Disordered" evidence="1">
    <location>
        <begin position="32"/>
        <end position="53"/>
    </location>
</feature>
<organism evidence="2 3">
    <name type="scientific">Labilithrix luteola</name>
    <dbReference type="NCBI Taxonomy" id="1391654"/>
    <lineage>
        <taxon>Bacteria</taxon>
        <taxon>Pseudomonadati</taxon>
        <taxon>Myxococcota</taxon>
        <taxon>Polyangia</taxon>
        <taxon>Polyangiales</taxon>
        <taxon>Labilitrichaceae</taxon>
        <taxon>Labilithrix</taxon>
    </lineage>
</organism>
<dbReference type="Proteomes" id="UP000064967">
    <property type="component" value="Chromosome"/>
</dbReference>
<evidence type="ECO:0000313" key="3">
    <source>
        <dbReference type="Proteomes" id="UP000064967"/>
    </source>
</evidence>
<sequence length="53" mass="5714">MQISDGRDAHWLRSVALLSLPALALLLGLGHSSPRHDLFRPMEIPGRSPAAGQ</sequence>
<protein>
    <submittedName>
        <fullName evidence="2">Uncharacterized protein</fullName>
    </submittedName>
</protein>
<name>A0A0K1Q5V7_9BACT</name>
<reference evidence="2 3" key="1">
    <citation type="submission" date="2015-08" db="EMBL/GenBank/DDBJ databases">
        <authorList>
            <person name="Babu N.S."/>
            <person name="Beckwith C.J."/>
            <person name="Beseler K.G."/>
            <person name="Brison A."/>
            <person name="Carone J.V."/>
            <person name="Caskin T.P."/>
            <person name="Diamond M."/>
            <person name="Durham M.E."/>
            <person name="Foxe J.M."/>
            <person name="Go M."/>
            <person name="Henderson B.A."/>
            <person name="Jones I.B."/>
            <person name="McGettigan J.A."/>
            <person name="Micheletti S.J."/>
            <person name="Nasrallah M.E."/>
            <person name="Ortiz D."/>
            <person name="Piller C.R."/>
            <person name="Privatt S.R."/>
            <person name="Schneider S.L."/>
            <person name="Sharp S."/>
            <person name="Smith T.C."/>
            <person name="Stanton J.D."/>
            <person name="Ullery H.E."/>
            <person name="Wilson R.J."/>
            <person name="Serrano M.G."/>
            <person name="Buck G."/>
            <person name="Lee V."/>
            <person name="Wang Y."/>
            <person name="Carvalho R."/>
            <person name="Voegtly L."/>
            <person name="Shi R."/>
            <person name="Duckworth R."/>
            <person name="Johnson A."/>
            <person name="Loviza R."/>
            <person name="Walstead R."/>
            <person name="Shah Z."/>
            <person name="Kiflezghi M."/>
            <person name="Wade K."/>
            <person name="Ball S.L."/>
            <person name="Bradley K.W."/>
            <person name="Asai D.J."/>
            <person name="Bowman C.A."/>
            <person name="Russell D.A."/>
            <person name="Pope W.H."/>
            <person name="Jacobs-Sera D."/>
            <person name="Hendrix R.W."/>
            <person name="Hatfull G.F."/>
        </authorList>
    </citation>
    <scope>NUCLEOTIDE SEQUENCE [LARGE SCALE GENOMIC DNA]</scope>
    <source>
        <strain evidence="2 3">DSM 27648</strain>
    </source>
</reference>
<dbReference type="AlphaFoldDB" id="A0A0K1Q5V7"/>